<proteinExistence type="predicted"/>
<keyword evidence="2" id="KW-1185">Reference proteome</keyword>
<dbReference type="WBParaSite" id="Csp11.Scaffold630.g16847.t1">
    <property type="protein sequence ID" value="Csp11.Scaffold630.g16847.t1"/>
    <property type="gene ID" value="Csp11.Scaffold630.g16847"/>
</dbReference>
<evidence type="ECO:0000313" key="3">
    <source>
        <dbReference type="WBParaSite" id="Csp11.Scaffold630.g16847.t1"/>
    </source>
</evidence>
<evidence type="ECO:0000313" key="2">
    <source>
        <dbReference type="Proteomes" id="UP000095282"/>
    </source>
</evidence>
<dbReference type="Proteomes" id="UP000095282">
    <property type="component" value="Unplaced"/>
</dbReference>
<organism evidence="2 3">
    <name type="scientific">Caenorhabditis tropicalis</name>
    <dbReference type="NCBI Taxonomy" id="1561998"/>
    <lineage>
        <taxon>Eukaryota</taxon>
        <taxon>Metazoa</taxon>
        <taxon>Ecdysozoa</taxon>
        <taxon>Nematoda</taxon>
        <taxon>Chromadorea</taxon>
        <taxon>Rhabditida</taxon>
        <taxon>Rhabditina</taxon>
        <taxon>Rhabditomorpha</taxon>
        <taxon>Rhabditoidea</taxon>
        <taxon>Rhabditidae</taxon>
        <taxon>Peloderinae</taxon>
        <taxon>Caenorhabditis</taxon>
    </lineage>
</organism>
<sequence length="153" mass="16479">MPLCVIRTMITTVDVCCRFHSDTLISHSLLFFSLSFNLTIMKFFILYVAFFFFLHQSEANASVVNASYDIDAAVNASDVNASATNATESKASDVNASAINAFADDPSGVNASDVNAAAANTSAGMDVKSSSFSRFESSMTLVMREIDLVFDSH</sequence>
<protein>
    <submittedName>
        <fullName evidence="3">Uncharacterized protein</fullName>
    </submittedName>
</protein>
<keyword evidence="1" id="KW-0472">Membrane</keyword>
<keyword evidence="1" id="KW-1133">Transmembrane helix</keyword>
<evidence type="ECO:0000256" key="1">
    <source>
        <dbReference type="SAM" id="Phobius"/>
    </source>
</evidence>
<name>A0A1I7UKE6_9PELO</name>
<accession>A0A1I7UKE6</accession>
<dbReference type="AlphaFoldDB" id="A0A1I7UKE6"/>
<keyword evidence="1" id="KW-0812">Transmembrane</keyword>
<reference evidence="3" key="1">
    <citation type="submission" date="2016-11" db="UniProtKB">
        <authorList>
            <consortium name="WormBaseParasite"/>
        </authorList>
    </citation>
    <scope>IDENTIFICATION</scope>
</reference>
<feature type="transmembrane region" description="Helical" evidence="1">
    <location>
        <begin position="29"/>
        <end position="54"/>
    </location>
</feature>